<evidence type="ECO:0000313" key="1">
    <source>
        <dbReference type="EMBL" id="KAH7124262.1"/>
    </source>
</evidence>
<dbReference type="AlphaFoldDB" id="A0A9P9IL08"/>
<keyword evidence="2" id="KW-1185">Reference proteome</keyword>
<organism evidence="1 2">
    <name type="scientific">Dactylonectria macrodidyma</name>
    <dbReference type="NCBI Taxonomy" id="307937"/>
    <lineage>
        <taxon>Eukaryota</taxon>
        <taxon>Fungi</taxon>
        <taxon>Dikarya</taxon>
        <taxon>Ascomycota</taxon>
        <taxon>Pezizomycotina</taxon>
        <taxon>Sordariomycetes</taxon>
        <taxon>Hypocreomycetidae</taxon>
        <taxon>Hypocreales</taxon>
        <taxon>Nectriaceae</taxon>
        <taxon>Dactylonectria</taxon>
    </lineage>
</organism>
<reference evidence="1" key="1">
    <citation type="journal article" date="2021" name="Nat. Commun.">
        <title>Genetic determinants of endophytism in the Arabidopsis root mycobiome.</title>
        <authorList>
            <person name="Mesny F."/>
            <person name="Miyauchi S."/>
            <person name="Thiergart T."/>
            <person name="Pickel B."/>
            <person name="Atanasova L."/>
            <person name="Karlsson M."/>
            <person name="Huettel B."/>
            <person name="Barry K.W."/>
            <person name="Haridas S."/>
            <person name="Chen C."/>
            <person name="Bauer D."/>
            <person name="Andreopoulos W."/>
            <person name="Pangilinan J."/>
            <person name="LaButti K."/>
            <person name="Riley R."/>
            <person name="Lipzen A."/>
            <person name="Clum A."/>
            <person name="Drula E."/>
            <person name="Henrissat B."/>
            <person name="Kohler A."/>
            <person name="Grigoriev I.V."/>
            <person name="Martin F.M."/>
            <person name="Hacquard S."/>
        </authorList>
    </citation>
    <scope>NUCLEOTIDE SEQUENCE</scope>
    <source>
        <strain evidence="1">MPI-CAGE-AT-0147</strain>
    </source>
</reference>
<name>A0A9P9IL08_9HYPO</name>
<dbReference type="OrthoDB" id="5395056at2759"/>
<comment type="caution">
    <text evidence="1">The sequence shown here is derived from an EMBL/GenBank/DDBJ whole genome shotgun (WGS) entry which is preliminary data.</text>
</comment>
<dbReference type="Proteomes" id="UP000738349">
    <property type="component" value="Unassembled WGS sequence"/>
</dbReference>
<dbReference type="EMBL" id="JAGMUV010000022">
    <property type="protein sequence ID" value="KAH7124262.1"/>
    <property type="molecule type" value="Genomic_DNA"/>
</dbReference>
<protein>
    <submittedName>
        <fullName evidence="1">Uncharacterized protein</fullName>
    </submittedName>
</protein>
<gene>
    <name evidence="1" type="ORF">EDB81DRAFT_860998</name>
</gene>
<proteinExistence type="predicted"/>
<accession>A0A9P9IL08</accession>
<evidence type="ECO:0000313" key="2">
    <source>
        <dbReference type="Proteomes" id="UP000738349"/>
    </source>
</evidence>
<sequence>MTMEAAYGTLRGKGNLLTSDRLAILGNMAHYASRINTKKAVDERLSYTACIIALALQNGDLSPLFCLSGTENRHTNRTAANEGRGTDGSWLPPLQLPLDGVFSLGSPNRGTSLLRSHHFSGDPGYVIGSKGLFRGLIWEIEAYDMDGLFDSRDALPRLLEPTFAFSDTEKTVAEHTLLQILIRHLILAENRDLVELVILCALPRQLETPEEMSTLLSRLESWARDGDDESWPSDFFNQKLQPLPAWGKKDKTKILSRNPLLHWIFACIKSNKPLPIGKCVVRSDTGGAQTFVGLFTVDPKRYRKVFTPLSELEYEFGKNPMVHSAPKKGFWSVEEIDGARPSDEDVQKATKLLGEGRDFLLDEKVYRVQGLDDGKAVWSHRLSRNAILKMNDRDGWTIVPLGQDARYIWIL</sequence>